<reference evidence="3" key="2">
    <citation type="submission" date="2020-09" db="EMBL/GenBank/DDBJ databases">
        <authorList>
            <person name="Sun Q."/>
            <person name="Zhou Y."/>
        </authorList>
    </citation>
    <scope>NUCLEOTIDE SEQUENCE</scope>
    <source>
        <strain evidence="3">CGMCC 4.7430</strain>
    </source>
</reference>
<accession>A0A918E7Q5</accession>
<evidence type="ECO:0000313" key="4">
    <source>
        <dbReference type="Proteomes" id="UP000660745"/>
    </source>
</evidence>
<feature type="transmembrane region" description="Helical" evidence="2">
    <location>
        <begin position="264"/>
        <end position="285"/>
    </location>
</feature>
<dbReference type="RefSeq" id="WP_189142410.1">
    <property type="nucleotide sequence ID" value="NZ_BMNK01000013.1"/>
</dbReference>
<dbReference type="Proteomes" id="UP000660745">
    <property type="component" value="Unassembled WGS sequence"/>
</dbReference>
<dbReference type="AlphaFoldDB" id="A0A918E7Q5"/>
<feature type="transmembrane region" description="Helical" evidence="2">
    <location>
        <begin position="87"/>
        <end position="106"/>
    </location>
</feature>
<gene>
    <name evidence="3" type="ORF">GCM10012278_63450</name>
</gene>
<protein>
    <recommendedName>
        <fullName evidence="5">Type IV secretion system protein</fullName>
    </recommendedName>
</protein>
<feature type="transmembrane region" description="Helical" evidence="2">
    <location>
        <begin position="229"/>
        <end position="252"/>
    </location>
</feature>
<keyword evidence="2" id="KW-0812">Transmembrane</keyword>
<evidence type="ECO:0000256" key="1">
    <source>
        <dbReference type="SAM" id="MobiDB-lite"/>
    </source>
</evidence>
<evidence type="ECO:0000313" key="3">
    <source>
        <dbReference type="EMBL" id="GGP13084.1"/>
    </source>
</evidence>
<feature type="compositionally biased region" description="Low complexity" evidence="1">
    <location>
        <begin position="321"/>
        <end position="339"/>
    </location>
</feature>
<keyword evidence="2" id="KW-1133">Transmembrane helix</keyword>
<name>A0A918E7Q5_9ACTN</name>
<comment type="caution">
    <text evidence="3">The sequence shown here is derived from an EMBL/GenBank/DDBJ whole genome shotgun (WGS) entry which is preliminary data.</text>
</comment>
<evidence type="ECO:0008006" key="5">
    <source>
        <dbReference type="Google" id="ProtNLM"/>
    </source>
</evidence>
<keyword evidence="2" id="KW-0472">Membrane</keyword>
<dbReference type="EMBL" id="BMNK01000013">
    <property type="protein sequence ID" value="GGP13084.1"/>
    <property type="molecule type" value="Genomic_DNA"/>
</dbReference>
<feature type="transmembrane region" description="Helical" evidence="2">
    <location>
        <begin position="200"/>
        <end position="217"/>
    </location>
</feature>
<reference evidence="3" key="1">
    <citation type="journal article" date="2014" name="Int. J. Syst. Evol. Microbiol.">
        <title>Complete genome sequence of Corynebacterium casei LMG S-19264T (=DSM 44701T), isolated from a smear-ripened cheese.</title>
        <authorList>
            <consortium name="US DOE Joint Genome Institute (JGI-PGF)"/>
            <person name="Walter F."/>
            <person name="Albersmeier A."/>
            <person name="Kalinowski J."/>
            <person name="Ruckert C."/>
        </authorList>
    </citation>
    <scope>NUCLEOTIDE SEQUENCE</scope>
    <source>
        <strain evidence="3">CGMCC 4.7430</strain>
    </source>
</reference>
<evidence type="ECO:0000256" key="2">
    <source>
        <dbReference type="SAM" id="Phobius"/>
    </source>
</evidence>
<proteinExistence type="predicted"/>
<keyword evidence="4" id="KW-1185">Reference proteome</keyword>
<feature type="transmembrane region" description="Helical" evidence="2">
    <location>
        <begin position="118"/>
        <end position="138"/>
    </location>
</feature>
<feature type="transmembrane region" description="Helical" evidence="2">
    <location>
        <begin position="173"/>
        <end position="193"/>
    </location>
</feature>
<organism evidence="3 4">
    <name type="scientific">Nonomuraea glycinis</name>
    <dbReference type="NCBI Taxonomy" id="2047744"/>
    <lineage>
        <taxon>Bacteria</taxon>
        <taxon>Bacillati</taxon>
        <taxon>Actinomycetota</taxon>
        <taxon>Actinomycetes</taxon>
        <taxon>Streptosporangiales</taxon>
        <taxon>Streptosporangiaceae</taxon>
        <taxon>Nonomuraea</taxon>
    </lineage>
</organism>
<feature type="region of interest" description="Disordered" evidence="1">
    <location>
        <begin position="319"/>
        <end position="380"/>
    </location>
</feature>
<sequence>MTAALPALTPGPSRPGLCDLPGTDAICAGIGDVTAGDTGVINELAATLQEAQIKVLAMMAGFWTTTPTPTLSDSVGPVAWLQERTHWYVALLAVLGLILAAGRLALRRRAEPAMQAAAGLVTLTVVTGCGAAVMSLLVQTGDAYSTWIITQALGYDDFAGAITRLASFESLTLPPGLMIILAFVSIVSCVLQIMLMLARVALLGLLTGMLPLAAALSGSQAGRVWFTRITVWGLAFALYKPAAATVYSYAFLMLGTASAELAQLSGLVMIALAIITLPALLRLLAPAVGAVHSGGAAAAMPCTGVATGARALPMLSRNGLASSSPDAGRAGSPAGPRGACTAGPPTTPRAAVATEAGAPRRRVADNTQPPPQGGGPDGDH</sequence>